<gene>
    <name evidence="2" type="ORF">SAMN05421790_109113</name>
</gene>
<name>A0A1N7NMT6_9BACL</name>
<keyword evidence="2" id="KW-0808">Transferase</keyword>
<dbReference type="OrthoDB" id="334783at2"/>
<dbReference type="InterPro" id="IPR002575">
    <property type="entry name" value="Aminoglycoside_PTrfase"/>
</dbReference>
<evidence type="ECO:0000313" key="2">
    <source>
        <dbReference type="EMBL" id="SIS99674.1"/>
    </source>
</evidence>
<dbReference type="Pfam" id="PF01636">
    <property type="entry name" value="APH"/>
    <property type="match status" value="1"/>
</dbReference>
<evidence type="ECO:0000313" key="3">
    <source>
        <dbReference type="Proteomes" id="UP000186795"/>
    </source>
</evidence>
<dbReference type="SUPFAM" id="SSF56112">
    <property type="entry name" value="Protein kinase-like (PK-like)"/>
    <property type="match status" value="1"/>
</dbReference>
<dbReference type="EMBL" id="FTOD01000009">
    <property type="protein sequence ID" value="SIS99674.1"/>
    <property type="molecule type" value="Genomic_DNA"/>
</dbReference>
<sequence>MTRDDFSMEEISRWITGITGGWAPEAAFEELPGATSSVLYRVKPEGQSGERPLVLRLFTNREWLEEEPELPLHEVSALGAARKIAVTAPRPVAVDRSGTACGIPAVLMTEVPGAVNLQPDHLSHWLKKMAWTLSSIHEGEVGEFPWEYAPWYELTDLKPLEWSRHRKRWDRVLTLLAEGRPGRTAFIHRDFHPANILWEEDRVSGVVDWVNACRGPAEADVAHCRINLALLMGLEAAESFSQAYEQFSGHKYDPWWDLNAFAEFFPDRPVVYPGWPAFGVHHLTDRVMVERADLFLEAALAHMKE</sequence>
<dbReference type="GO" id="GO:0016301">
    <property type="term" value="F:kinase activity"/>
    <property type="evidence" value="ECO:0007669"/>
    <property type="project" value="UniProtKB-KW"/>
</dbReference>
<accession>A0A1N7NMT6</accession>
<dbReference type="PANTHER" id="PTHR21310">
    <property type="entry name" value="AMINOGLYCOSIDE PHOSPHOTRANSFERASE-RELATED-RELATED"/>
    <property type="match status" value="1"/>
</dbReference>
<dbReference type="InterPro" id="IPR051678">
    <property type="entry name" value="AGP_Transferase"/>
</dbReference>
<dbReference type="InterPro" id="IPR011009">
    <property type="entry name" value="Kinase-like_dom_sf"/>
</dbReference>
<proteinExistence type="predicted"/>
<feature type="domain" description="Aminoglycoside phosphotransferase" evidence="1">
    <location>
        <begin position="36"/>
        <end position="251"/>
    </location>
</feature>
<protein>
    <submittedName>
        <fullName evidence="2">Ser/Thr protein kinase RdoA involved in Cpx stress response, MazF antagonist</fullName>
    </submittedName>
</protein>
<dbReference type="Gene3D" id="3.90.1200.10">
    <property type="match status" value="1"/>
</dbReference>
<organism evidence="2 3">
    <name type="scientific">Kroppenstedtia eburnea</name>
    <dbReference type="NCBI Taxonomy" id="714067"/>
    <lineage>
        <taxon>Bacteria</taxon>
        <taxon>Bacillati</taxon>
        <taxon>Bacillota</taxon>
        <taxon>Bacilli</taxon>
        <taxon>Bacillales</taxon>
        <taxon>Thermoactinomycetaceae</taxon>
        <taxon>Kroppenstedtia</taxon>
    </lineage>
</organism>
<dbReference type="RefSeq" id="WP_052528860.1">
    <property type="nucleotide sequence ID" value="NZ_CP048103.1"/>
</dbReference>
<dbReference type="AlphaFoldDB" id="A0A1N7NMT6"/>
<dbReference type="Proteomes" id="UP000186795">
    <property type="component" value="Unassembled WGS sequence"/>
</dbReference>
<keyword evidence="3" id="KW-1185">Reference proteome</keyword>
<keyword evidence="2" id="KW-0418">Kinase</keyword>
<reference evidence="3" key="1">
    <citation type="submission" date="2017-01" db="EMBL/GenBank/DDBJ databases">
        <authorList>
            <person name="Varghese N."/>
            <person name="Submissions S."/>
        </authorList>
    </citation>
    <scope>NUCLEOTIDE SEQUENCE [LARGE SCALE GENOMIC DNA]</scope>
    <source>
        <strain evidence="3">DSM 45196</strain>
    </source>
</reference>
<evidence type="ECO:0000259" key="1">
    <source>
        <dbReference type="Pfam" id="PF01636"/>
    </source>
</evidence>